<proteinExistence type="predicted"/>
<feature type="transmembrane region" description="Helical" evidence="1">
    <location>
        <begin position="39"/>
        <end position="60"/>
    </location>
</feature>
<evidence type="ECO:0000313" key="3">
    <source>
        <dbReference type="Proteomes" id="UP001642260"/>
    </source>
</evidence>
<dbReference type="EMBL" id="CAKOAT010244043">
    <property type="protein sequence ID" value="CAH8358273.1"/>
    <property type="molecule type" value="Genomic_DNA"/>
</dbReference>
<sequence>MAKAIEQKKNSGTVEETKLDIRDVVTTTYGGRRNDVVMVVLRAMCMVISVVSLLLMAGLAQ</sequence>
<dbReference type="Proteomes" id="UP001642260">
    <property type="component" value="Unassembled WGS sequence"/>
</dbReference>
<name>A0ABC8KQ03_ERUVS</name>
<gene>
    <name evidence="2" type="ORF">ERUC_LOCUS24029</name>
</gene>
<evidence type="ECO:0000256" key="1">
    <source>
        <dbReference type="SAM" id="Phobius"/>
    </source>
</evidence>
<keyword evidence="1" id="KW-0472">Membrane</keyword>
<evidence type="ECO:0000313" key="2">
    <source>
        <dbReference type="EMBL" id="CAH8358273.1"/>
    </source>
</evidence>
<protein>
    <submittedName>
        <fullName evidence="2">Uncharacterized protein</fullName>
    </submittedName>
</protein>
<organism evidence="2 3">
    <name type="scientific">Eruca vesicaria subsp. sativa</name>
    <name type="common">Garden rocket</name>
    <name type="synonym">Eruca sativa</name>
    <dbReference type="NCBI Taxonomy" id="29727"/>
    <lineage>
        <taxon>Eukaryota</taxon>
        <taxon>Viridiplantae</taxon>
        <taxon>Streptophyta</taxon>
        <taxon>Embryophyta</taxon>
        <taxon>Tracheophyta</taxon>
        <taxon>Spermatophyta</taxon>
        <taxon>Magnoliopsida</taxon>
        <taxon>eudicotyledons</taxon>
        <taxon>Gunneridae</taxon>
        <taxon>Pentapetalae</taxon>
        <taxon>rosids</taxon>
        <taxon>malvids</taxon>
        <taxon>Brassicales</taxon>
        <taxon>Brassicaceae</taxon>
        <taxon>Brassiceae</taxon>
        <taxon>Eruca</taxon>
    </lineage>
</organism>
<keyword evidence="3" id="KW-1185">Reference proteome</keyword>
<comment type="caution">
    <text evidence="2">The sequence shown here is derived from an EMBL/GenBank/DDBJ whole genome shotgun (WGS) entry which is preliminary data.</text>
</comment>
<dbReference type="AlphaFoldDB" id="A0ABC8KQ03"/>
<keyword evidence="1" id="KW-0812">Transmembrane</keyword>
<accession>A0ABC8KQ03</accession>
<reference evidence="2 3" key="1">
    <citation type="submission" date="2022-03" db="EMBL/GenBank/DDBJ databases">
        <authorList>
            <person name="Macdonald S."/>
            <person name="Ahmed S."/>
            <person name="Newling K."/>
        </authorList>
    </citation>
    <scope>NUCLEOTIDE SEQUENCE [LARGE SCALE GENOMIC DNA]</scope>
</reference>
<keyword evidence="1" id="KW-1133">Transmembrane helix</keyword>